<accession>A0A5J4QG32</accession>
<dbReference type="SUPFAM" id="SSF52540">
    <property type="entry name" value="P-loop containing nucleoside triphosphate hydrolases"/>
    <property type="match status" value="1"/>
</dbReference>
<dbReference type="GO" id="GO:0006302">
    <property type="term" value="P:double-strand break repair"/>
    <property type="evidence" value="ECO:0007669"/>
    <property type="project" value="TreeGrafter"/>
</dbReference>
<dbReference type="GO" id="GO:0000731">
    <property type="term" value="P:DNA synthesis involved in DNA repair"/>
    <property type="evidence" value="ECO:0007669"/>
    <property type="project" value="TreeGrafter"/>
</dbReference>
<evidence type="ECO:0000256" key="3">
    <source>
        <dbReference type="ARBA" id="ARBA00022741"/>
    </source>
</evidence>
<keyword evidence="4" id="KW-0067">ATP-binding</keyword>
<dbReference type="InterPro" id="IPR001238">
    <property type="entry name" value="DNA-binding_RecF"/>
</dbReference>
<dbReference type="GO" id="GO:0006260">
    <property type="term" value="P:DNA replication"/>
    <property type="evidence" value="ECO:0007669"/>
    <property type="project" value="UniProtKB-KW"/>
</dbReference>
<keyword evidence="1" id="KW-0963">Cytoplasm</keyword>
<keyword evidence="2" id="KW-0235">DNA replication</keyword>
<dbReference type="HAMAP" id="MF_00365">
    <property type="entry name" value="RecF"/>
    <property type="match status" value="1"/>
</dbReference>
<sequence length="234" mass="27106">MNALIRYNKALIQRNTLLKSEHPVEEDLFLVWEETMAQTGETIYRKRETFIQKFLPIFQSFYSLISHEREQVDLSYESHARDASLLEVIQTSRKYDKIMGYSLRGIHKDELNMSLSGFPIKREGSQGQNKTYLIALKLAQFDFLKRNGTTLPLLLLDDIFDKLDASRVEEIIKLVASNRFGQIFITDTNREHLDRVLPKAGSDYKMFQVDKGAIYETKGENTDGIANETEIDEI</sequence>
<gene>
    <name evidence="6" type="ORF">EZS27_029378</name>
</gene>
<evidence type="ECO:0000256" key="2">
    <source>
        <dbReference type="ARBA" id="ARBA00022705"/>
    </source>
</evidence>
<dbReference type="EMBL" id="SNRY01003457">
    <property type="protein sequence ID" value="KAA6320906.1"/>
    <property type="molecule type" value="Genomic_DNA"/>
</dbReference>
<dbReference type="InterPro" id="IPR042174">
    <property type="entry name" value="RecF_2"/>
</dbReference>
<dbReference type="InterPro" id="IPR027417">
    <property type="entry name" value="P-loop_NTPase"/>
</dbReference>
<reference evidence="6" key="1">
    <citation type="submission" date="2019-03" db="EMBL/GenBank/DDBJ databases">
        <title>Single cell metagenomics reveals metabolic interactions within the superorganism composed of flagellate Streblomastix strix and complex community of Bacteroidetes bacteria on its surface.</title>
        <authorList>
            <person name="Treitli S.C."/>
            <person name="Kolisko M."/>
            <person name="Husnik F."/>
            <person name="Keeling P."/>
            <person name="Hampl V."/>
        </authorList>
    </citation>
    <scope>NUCLEOTIDE SEQUENCE</scope>
    <source>
        <strain evidence="6">STM</strain>
    </source>
</reference>
<name>A0A5J4QG32_9ZZZZ</name>
<comment type="caution">
    <text evidence="6">The sequence shown here is derived from an EMBL/GenBank/DDBJ whole genome shotgun (WGS) entry which is preliminary data.</text>
</comment>
<keyword evidence="5" id="KW-0238">DNA-binding</keyword>
<dbReference type="AlphaFoldDB" id="A0A5J4QG32"/>
<proteinExistence type="inferred from homology"/>
<dbReference type="GO" id="GO:0005524">
    <property type="term" value="F:ATP binding"/>
    <property type="evidence" value="ECO:0007669"/>
    <property type="project" value="UniProtKB-KW"/>
</dbReference>
<dbReference type="PANTHER" id="PTHR32182:SF0">
    <property type="entry name" value="DNA REPLICATION AND REPAIR PROTEIN RECF"/>
    <property type="match status" value="1"/>
</dbReference>
<protein>
    <submittedName>
        <fullName evidence="6">DNA replication and repair protein RecF</fullName>
    </submittedName>
</protein>
<evidence type="ECO:0000256" key="4">
    <source>
        <dbReference type="ARBA" id="ARBA00022840"/>
    </source>
</evidence>
<organism evidence="6">
    <name type="scientific">termite gut metagenome</name>
    <dbReference type="NCBI Taxonomy" id="433724"/>
    <lineage>
        <taxon>unclassified sequences</taxon>
        <taxon>metagenomes</taxon>
        <taxon>organismal metagenomes</taxon>
    </lineage>
</organism>
<keyword evidence="3" id="KW-0547">Nucleotide-binding</keyword>
<dbReference type="InterPro" id="IPR018078">
    <property type="entry name" value="DNA-binding_RecF_CS"/>
</dbReference>
<dbReference type="PANTHER" id="PTHR32182">
    <property type="entry name" value="DNA REPLICATION AND REPAIR PROTEIN RECF"/>
    <property type="match status" value="1"/>
</dbReference>
<evidence type="ECO:0000313" key="6">
    <source>
        <dbReference type="EMBL" id="KAA6320906.1"/>
    </source>
</evidence>
<dbReference type="Gene3D" id="1.20.1050.90">
    <property type="entry name" value="RecF/RecN/SMC, N-terminal domain"/>
    <property type="match status" value="1"/>
</dbReference>
<dbReference type="PROSITE" id="PS00618">
    <property type="entry name" value="RECF_2"/>
    <property type="match status" value="1"/>
</dbReference>
<dbReference type="GO" id="GO:0003697">
    <property type="term" value="F:single-stranded DNA binding"/>
    <property type="evidence" value="ECO:0007669"/>
    <property type="project" value="InterPro"/>
</dbReference>
<evidence type="ECO:0000256" key="1">
    <source>
        <dbReference type="ARBA" id="ARBA00022490"/>
    </source>
</evidence>
<evidence type="ECO:0000256" key="5">
    <source>
        <dbReference type="ARBA" id="ARBA00023125"/>
    </source>
</evidence>